<dbReference type="InterPro" id="IPR028144">
    <property type="entry name" value="CYSTM_dom"/>
</dbReference>
<dbReference type="EMBL" id="QZWG01000015">
    <property type="protein sequence ID" value="RZB66253.1"/>
    <property type="molecule type" value="Genomic_DNA"/>
</dbReference>
<keyword evidence="3" id="KW-0812">Transmembrane</keyword>
<reference evidence="8 9" key="1">
    <citation type="submission" date="2018-09" db="EMBL/GenBank/DDBJ databases">
        <title>A high-quality reference genome of wild soybean provides a powerful tool to mine soybean genomes.</title>
        <authorList>
            <person name="Xie M."/>
            <person name="Chung C.Y.L."/>
            <person name="Li M.-W."/>
            <person name="Wong F.-L."/>
            <person name="Chan T.-F."/>
            <person name="Lam H.-M."/>
        </authorList>
    </citation>
    <scope>NUCLEOTIDE SEQUENCE [LARGE SCALE GENOMIC DNA]</scope>
    <source>
        <strain evidence="9">cv. W05</strain>
        <tissue evidence="8">Hypocotyl of etiolated seedlings</tissue>
    </source>
</reference>
<feature type="compositionally biased region" description="Polar residues" evidence="6">
    <location>
        <begin position="1"/>
        <end position="19"/>
    </location>
</feature>
<comment type="caution">
    <text evidence="8">The sequence shown here is derived from an EMBL/GenBank/DDBJ whole genome shotgun (WGS) entry which is preliminary data.</text>
</comment>
<evidence type="ECO:0000256" key="2">
    <source>
        <dbReference type="ARBA" id="ARBA00009444"/>
    </source>
</evidence>
<dbReference type="GO" id="GO:0005886">
    <property type="term" value="C:plasma membrane"/>
    <property type="evidence" value="ECO:0007669"/>
    <property type="project" value="InterPro"/>
</dbReference>
<dbReference type="PANTHER" id="PTHR31568">
    <property type="entry name" value="RCG49325, ISOFORM CRA_A"/>
    <property type="match status" value="1"/>
</dbReference>
<feature type="domain" description="Cysteine-rich transmembrane" evidence="7">
    <location>
        <begin position="112"/>
        <end position="153"/>
    </location>
</feature>
<organism evidence="8 9">
    <name type="scientific">Glycine soja</name>
    <name type="common">Wild soybean</name>
    <dbReference type="NCBI Taxonomy" id="3848"/>
    <lineage>
        <taxon>Eukaryota</taxon>
        <taxon>Viridiplantae</taxon>
        <taxon>Streptophyta</taxon>
        <taxon>Embryophyta</taxon>
        <taxon>Tracheophyta</taxon>
        <taxon>Spermatophyta</taxon>
        <taxon>Magnoliopsida</taxon>
        <taxon>eudicotyledons</taxon>
        <taxon>Gunneridae</taxon>
        <taxon>Pentapetalae</taxon>
        <taxon>rosids</taxon>
        <taxon>fabids</taxon>
        <taxon>Fabales</taxon>
        <taxon>Fabaceae</taxon>
        <taxon>Papilionoideae</taxon>
        <taxon>50 kb inversion clade</taxon>
        <taxon>NPAAA clade</taxon>
        <taxon>indigoferoid/millettioid clade</taxon>
        <taxon>Phaseoleae</taxon>
        <taxon>Glycine</taxon>
        <taxon>Glycine subgen. Soja</taxon>
    </lineage>
</organism>
<dbReference type="InterPro" id="IPR044850">
    <property type="entry name" value="WIH1-like"/>
</dbReference>
<accession>A0A445GYC0</accession>
<feature type="compositionally biased region" description="Polar residues" evidence="6">
    <location>
        <begin position="36"/>
        <end position="46"/>
    </location>
</feature>
<feature type="region of interest" description="Disordered" evidence="6">
    <location>
        <begin position="1"/>
        <end position="46"/>
    </location>
</feature>
<evidence type="ECO:0000259" key="7">
    <source>
        <dbReference type="Pfam" id="PF12734"/>
    </source>
</evidence>
<keyword evidence="4" id="KW-1133">Transmembrane helix</keyword>
<evidence type="ECO:0000313" key="9">
    <source>
        <dbReference type="Proteomes" id="UP000289340"/>
    </source>
</evidence>
<keyword evidence="5" id="KW-0472">Membrane</keyword>
<dbReference type="AlphaFoldDB" id="A0A445GYC0"/>
<comment type="similarity">
    <text evidence="2">Belongs to the CYSTM1 family.</text>
</comment>
<name>A0A445GYC0_GLYSO</name>
<protein>
    <recommendedName>
        <fullName evidence="7">Cysteine-rich transmembrane domain-containing protein</fullName>
    </recommendedName>
</protein>
<comment type="subcellular location">
    <subcellularLocation>
        <location evidence="1">Membrane</location>
        <topology evidence="1">Single-pass membrane protein</topology>
    </subcellularLocation>
</comment>
<dbReference type="Proteomes" id="UP000289340">
    <property type="component" value="Chromosome 15"/>
</dbReference>
<dbReference type="Pfam" id="PF12734">
    <property type="entry name" value="CYSTM"/>
    <property type="match status" value="1"/>
</dbReference>
<evidence type="ECO:0000256" key="4">
    <source>
        <dbReference type="ARBA" id="ARBA00022989"/>
    </source>
</evidence>
<evidence type="ECO:0000313" key="8">
    <source>
        <dbReference type="EMBL" id="RZB66253.1"/>
    </source>
</evidence>
<evidence type="ECO:0000256" key="3">
    <source>
        <dbReference type="ARBA" id="ARBA00022692"/>
    </source>
</evidence>
<evidence type="ECO:0000256" key="5">
    <source>
        <dbReference type="ARBA" id="ARBA00023136"/>
    </source>
</evidence>
<sequence length="154" mass="16741">MNHQQQSPVTAYPAVSQSNPAAPPPPVGYPTKDDVPSQQNVPIKTSTRGDGFWKGWKSLQVWAHIRDLAPFRRRFTSLQRITDSLIRGRSTSVTAYLAVSQSNPAPPPPPVGYPTKDDVPSQQNVPIKTSTRGDGFWKGCCAGLCCCCALDCCL</sequence>
<evidence type="ECO:0000256" key="6">
    <source>
        <dbReference type="SAM" id="MobiDB-lite"/>
    </source>
</evidence>
<gene>
    <name evidence="8" type="ORF">D0Y65_042047</name>
</gene>
<dbReference type="PANTHER" id="PTHR31568:SF62">
    <property type="entry name" value="CYSTEINE-RICH TM MODULE STRESS TOLERANCE PROTEIN"/>
    <property type="match status" value="1"/>
</dbReference>
<keyword evidence="9" id="KW-1185">Reference proteome</keyword>
<evidence type="ECO:0000256" key="1">
    <source>
        <dbReference type="ARBA" id="ARBA00004167"/>
    </source>
</evidence>
<proteinExistence type="inferred from homology"/>